<feature type="domain" description="Rho-GAP" evidence="3">
    <location>
        <begin position="796"/>
        <end position="1011"/>
    </location>
</feature>
<dbReference type="SUPFAM" id="SSF48350">
    <property type="entry name" value="GTPase activation domain, GAP"/>
    <property type="match status" value="1"/>
</dbReference>
<evidence type="ECO:0000313" key="5">
    <source>
        <dbReference type="Proteomes" id="UP000274504"/>
    </source>
</evidence>
<reference evidence="4 5" key="2">
    <citation type="submission" date="2018-11" db="EMBL/GenBank/DDBJ databases">
        <authorList>
            <consortium name="Pathogen Informatics"/>
        </authorList>
    </citation>
    <scope>NUCLEOTIDE SEQUENCE [LARGE SCALE GENOMIC DNA]</scope>
</reference>
<dbReference type="STRING" id="6216.A0A0R3S8F5"/>
<protein>
    <submittedName>
        <fullName evidence="6">Rho-GAP domain-containing protein</fullName>
    </submittedName>
</protein>
<feature type="compositionally biased region" description="Polar residues" evidence="2">
    <location>
        <begin position="146"/>
        <end position="158"/>
    </location>
</feature>
<dbReference type="WBParaSite" id="HDID_0000042301-mRNA-1">
    <property type="protein sequence ID" value="HDID_0000042301-mRNA-1"/>
    <property type="gene ID" value="HDID_0000042301"/>
</dbReference>
<dbReference type="Proteomes" id="UP000274504">
    <property type="component" value="Unassembled WGS sequence"/>
</dbReference>
<feature type="compositionally biased region" description="Basic and acidic residues" evidence="2">
    <location>
        <begin position="695"/>
        <end position="706"/>
    </location>
</feature>
<evidence type="ECO:0000256" key="2">
    <source>
        <dbReference type="SAM" id="MobiDB-lite"/>
    </source>
</evidence>
<evidence type="ECO:0000313" key="4">
    <source>
        <dbReference type="EMBL" id="VDL16025.1"/>
    </source>
</evidence>
<dbReference type="AlphaFoldDB" id="A0A0R3S8F5"/>
<dbReference type="PANTHER" id="PTHR23176:SF0">
    <property type="entry name" value="RHO GTPASE ACTIVATING PROTEIN AT 19D, ISOFORM D"/>
    <property type="match status" value="1"/>
</dbReference>
<dbReference type="GO" id="GO:0007165">
    <property type="term" value="P:signal transduction"/>
    <property type="evidence" value="ECO:0007669"/>
    <property type="project" value="InterPro"/>
</dbReference>
<dbReference type="GO" id="GO:0005737">
    <property type="term" value="C:cytoplasm"/>
    <property type="evidence" value="ECO:0007669"/>
    <property type="project" value="TreeGrafter"/>
</dbReference>
<evidence type="ECO:0000256" key="1">
    <source>
        <dbReference type="ARBA" id="ARBA00022468"/>
    </source>
</evidence>
<proteinExistence type="predicted"/>
<keyword evidence="1" id="KW-0343">GTPase activation</keyword>
<evidence type="ECO:0000313" key="6">
    <source>
        <dbReference type="WBParaSite" id="HDID_0000042301-mRNA-1"/>
    </source>
</evidence>
<organism evidence="6">
    <name type="scientific">Hymenolepis diminuta</name>
    <name type="common">Rat tapeworm</name>
    <dbReference type="NCBI Taxonomy" id="6216"/>
    <lineage>
        <taxon>Eukaryota</taxon>
        <taxon>Metazoa</taxon>
        <taxon>Spiralia</taxon>
        <taxon>Lophotrochozoa</taxon>
        <taxon>Platyhelminthes</taxon>
        <taxon>Cestoda</taxon>
        <taxon>Eucestoda</taxon>
        <taxon>Cyclophyllidea</taxon>
        <taxon>Hymenolepididae</taxon>
        <taxon>Hymenolepis</taxon>
    </lineage>
</organism>
<feature type="region of interest" description="Disordered" evidence="2">
    <location>
        <begin position="636"/>
        <end position="666"/>
    </location>
</feature>
<feature type="compositionally biased region" description="Low complexity" evidence="2">
    <location>
        <begin position="641"/>
        <end position="655"/>
    </location>
</feature>
<dbReference type="InterPro" id="IPR050729">
    <property type="entry name" value="Rho-GAP"/>
</dbReference>
<dbReference type="OrthoDB" id="3183924at2759"/>
<feature type="region of interest" description="Disordered" evidence="2">
    <location>
        <begin position="689"/>
        <end position="720"/>
    </location>
</feature>
<name>A0A0R3S8F5_HYMDI</name>
<dbReference type="EMBL" id="UYSG01000055">
    <property type="protein sequence ID" value="VDL16025.1"/>
    <property type="molecule type" value="Genomic_DNA"/>
</dbReference>
<reference evidence="6" key="1">
    <citation type="submission" date="2017-02" db="UniProtKB">
        <authorList>
            <consortium name="WormBaseParasite"/>
        </authorList>
    </citation>
    <scope>IDENTIFICATION</scope>
</reference>
<dbReference type="PROSITE" id="PS50238">
    <property type="entry name" value="RHOGAP"/>
    <property type="match status" value="1"/>
</dbReference>
<evidence type="ECO:0000259" key="3">
    <source>
        <dbReference type="PROSITE" id="PS50238"/>
    </source>
</evidence>
<gene>
    <name evidence="4" type="ORF">HDID_LOCUS424</name>
</gene>
<dbReference type="InterPro" id="IPR008936">
    <property type="entry name" value="Rho_GTPase_activation_prot"/>
</dbReference>
<feature type="region of interest" description="Disordered" evidence="2">
    <location>
        <begin position="126"/>
        <end position="229"/>
    </location>
</feature>
<dbReference type="PANTHER" id="PTHR23176">
    <property type="entry name" value="RHO/RAC/CDC GTPASE-ACTIVATING PROTEIN"/>
    <property type="match status" value="1"/>
</dbReference>
<dbReference type="InterPro" id="IPR000198">
    <property type="entry name" value="RhoGAP_dom"/>
</dbReference>
<dbReference type="SMART" id="SM00324">
    <property type="entry name" value="RhoGAP"/>
    <property type="match status" value="1"/>
</dbReference>
<dbReference type="Gene3D" id="1.10.555.10">
    <property type="entry name" value="Rho GTPase activation protein"/>
    <property type="match status" value="1"/>
</dbReference>
<feature type="region of interest" description="Disordered" evidence="2">
    <location>
        <begin position="1091"/>
        <end position="1110"/>
    </location>
</feature>
<sequence length="1144" mass="127156">MGRATPSDFQLFRCILKCSHIFARFNYACSLFQCENAAPSHQRIRSRTFIEQRQQLQESPHLKEEVVALTKVPPPSADMLSVHSCQHPLISTTAYDDNSGGMNHCGLRRQAILFCKDTVYVSEPPDFSPPISSISDDKPTPESDIDNMTSSLSTTLRVNDNWRREDEETEITPPPLVRRLAYPSPISSPLATSSGSPSPLIRDRSVKAAHTSPTLPREESPQPTFLPRLSIRRKISSPALPSRPSPPKHHHAYSPFFMPCLCLDESKFTNLAAYMDGLVVPPPNGSTSGSSLSATNAIAQFHPFASSSVLTPPRLVLPDNGLPTRLFKTPIIPSSHDISSFSSPQNLPSNNEIINTNAKPPPPKRKRLTLMTGFFRTDYPSCNGSHWMASWHRRRCSLRPQDEFSNIKIASPLIPTAEASRRSRSRPLKVLPTGLMDDCLMRISHRPNVQLRSLSDDSNPSDLQSEFYKSPLCLCKVTRMEGKDVTPVAWRRFFIYIGGGYIRFLLASDYHGFNQNASSSLLNNVDPFTLEGVSTSRCIILPLLGLQWSSQPFLASDVPTWDTLAPFSLTTSSSFRRHYRPSQYSEMVESETTNDLPCYLFEHEGNGGSKITVIFPETQTLNRTLELCQRHGGVCKKNNPSLNSSATTNSSLVASHSTKQPSHHVTAALRRNRKSLPDSAIRRRLAADAVTGIKRAQDRSLDREGEQPPPLGSQQSAGVEDGSKFRFFSTTAAPFFKSIANAISSSRAAEFNASSNNNATAALPLSTEEMARKVTAALSEPPDFGDLNQPGPVFGAPLEKQVPSPDYPNVPLVLHATISALERHGLCHVGLYRAPGRQKEINRFVCLANLTSLDPHVMLSLATWNDVRVLTGVIKIFFRRLPEPICDSDSWKSLACLIPEDSDELDESSLVYTLQAIRAKLNKIRSTSYLPLNVSPTEQGTSVVSWRWRYATLDFLFTHLRRIIALEAANQCSFKCIAICFGPSLFNADNDLQNKFNVLLEVMLQHWPWLTTDESGALIDESNANISHNSSSAPRNTTISETEAYVRQFLETGPNFNDLFFPKVVPQQNSSKIKDILKDMFERAGYRFSAQDSLENSDSKEHEEEQEEESLLDVIMRSLPQPVDELDGSSDGEVSPPVPQRTGF</sequence>
<dbReference type="CDD" id="cd00159">
    <property type="entry name" value="RhoGAP"/>
    <property type="match status" value="1"/>
</dbReference>
<dbReference type="Pfam" id="PF00620">
    <property type="entry name" value="RhoGAP"/>
    <property type="match status" value="2"/>
</dbReference>
<accession>A0A0R3S8F5</accession>
<feature type="region of interest" description="Disordered" evidence="2">
    <location>
        <begin position="1118"/>
        <end position="1144"/>
    </location>
</feature>
<feature type="compositionally biased region" description="Low complexity" evidence="2">
    <location>
        <begin position="183"/>
        <end position="199"/>
    </location>
</feature>
<dbReference type="GO" id="GO:0005096">
    <property type="term" value="F:GTPase activator activity"/>
    <property type="evidence" value="ECO:0007669"/>
    <property type="project" value="UniProtKB-KW"/>
</dbReference>